<dbReference type="Proteomes" id="UP000032809">
    <property type="component" value="Chromosome I"/>
</dbReference>
<dbReference type="InterPro" id="IPR005712">
    <property type="entry name" value="Ribosomal_uS5_bac-type"/>
</dbReference>
<dbReference type="EMBL" id="LN824141">
    <property type="protein sequence ID" value="CEP77505.1"/>
    <property type="molecule type" value="Genomic_DNA"/>
</dbReference>
<keyword evidence="3 8" id="KW-0694">RNA-binding</keyword>
<feature type="domain" description="S5 DRBM" evidence="10">
    <location>
        <begin position="16"/>
        <end position="79"/>
    </location>
</feature>
<accession>A0A0C7NZR2</accession>
<dbReference type="Gene3D" id="3.30.230.10">
    <property type="match status" value="1"/>
</dbReference>
<comment type="similarity">
    <text evidence="1 8 9">Belongs to the universal ribosomal protein uS5 family.</text>
</comment>
<evidence type="ECO:0000256" key="6">
    <source>
        <dbReference type="ARBA" id="ARBA00035255"/>
    </source>
</evidence>
<dbReference type="PANTHER" id="PTHR48277">
    <property type="entry name" value="MITOCHONDRIAL RIBOSOMAL PROTEIN S5"/>
    <property type="match status" value="1"/>
</dbReference>
<dbReference type="InterPro" id="IPR018192">
    <property type="entry name" value="Ribosomal_uS5_N_CS"/>
</dbReference>
<comment type="function">
    <text evidence="8">With S4 and S12 plays an important role in translational accuracy.</text>
</comment>
<dbReference type="OrthoDB" id="9809045at2"/>
<evidence type="ECO:0000313" key="11">
    <source>
        <dbReference type="EMBL" id="CEP77505.1"/>
    </source>
</evidence>
<name>A0A0C7NZR2_DEFTU</name>
<reference evidence="12" key="1">
    <citation type="submission" date="2014-11" db="EMBL/GenBank/DDBJ databases">
        <authorList>
            <person name="Wibberg D."/>
        </authorList>
    </citation>
    <scope>NUCLEOTIDE SEQUENCE [LARGE SCALE GENOMIC DNA]</scope>
    <source>
        <strain evidence="12">L3</strain>
    </source>
</reference>
<evidence type="ECO:0000259" key="10">
    <source>
        <dbReference type="PROSITE" id="PS50881"/>
    </source>
</evidence>
<proteinExistence type="inferred from homology"/>
<comment type="subunit">
    <text evidence="7 8">Part of the 30S ribosomal subunit. Contacts proteins S4 and S8.</text>
</comment>
<dbReference type="NCBIfam" id="TIGR01021">
    <property type="entry name" value="rpsE_bact"/>
    <property type="match status" value="1"/>
</dbReference>
<dbReference type="GO" id="GO:0006412">
    <property type="term" value="P:translation"/>
    <property type="evidence" value="ECO:0007669"/>
    <property type="project" value="UniProtKB-UniRule"/>
</dbReference>
<sequence length="177" mass="19011">MSENQKFKATDAANEFEERIIEIRRVSKVTKGGKTISFRAVSVVGNRNGKVGLGVGNAREVPQAIRKAVQNAHKNLIEVPVKNETIPYETLGKQDSSVVLLFPAGPGTGVIASSAVRAVVELAGINNILTKSIGSTNTINLAKATYNGLKELKSPKEIADLRDVSLKQVFYGAHKEV</sequence>
<dbReference type="InterPro" id="IPR005324">
    <property type="entry name" value="Ribosomal_uS5_C"/>
</dbReference>
<dbReference type="GO" id="GO:0015935">
    <property type="term" value="C:small ribosomal subunit"/>
    <property type="evidence" value="ECO:0007669"/>
    <property type="project" value="InterPro"/>
</dbReference>
<dbReference type="InterPro" id="IPR014721">
    <property type="entry name" value="Ribsml_uS5_D2-typ_fold_subgr"/>
</dbReference>
<dbReference type="PROSITE" id="PS00585">
    <property type="entry name" value="RIBOSOMAL_S5"/>
    <property type="match status" value="1"/>
</dbReference>
<evidence type="ECO:0000256" key="9">
    <source>
        <dbReference type="RuleBase" id="RU003823"/>
    </source>
</evidence>
<dbReference type="InterPro" id="IPR000851">
    <property type="entry name" value="Ribosomal_uS5"/>
</dbReference>
<dbReference type="FunFam" id="3.30.160.20:FF:000001">
    <property type="entry name" value="30S ribosomal protein S5"/>
    <property type="match status" value="1"/>
</dbReference>
<evidence type="ECO:0000256" key="4">
    <source>
        <dbReference type="ARBA" id="ARBA00022980"/>
    </source>
</evidence>
<keyword evidence="12" id="KW-1185">Reference proteome</keyword>
<gene>
    <name evidence="8 11" type="primary">rpsE</name>
    <name evidence="11" type="ORF">DTL3_0174</name>
</gene>
<evidence type="ECO:0000256" key="2">
    <source>
        <dbReference type="ARBA" id="ARBA00022730"/>
    </source>
</evidence>
<dbReference type="GO" id="GO:0042254">
    <property type="term" value="P:ribosome biogenesis"/>
    <property type="evidence" value="ECO:0007669"/>
    <property type="project" value="UniProtKB-ARBA"/>
</dbReference>
<keyword evidence="5 8" id="KW-0687">Ribonucleoprotein</keyword>
<dbReference type="SUPFAM" id="SSF54211">
    <property type="entry name" value="Ribosomal protein S5 domain 2-like"/>
    <property type="match status" value="1"/>
</dbReference>
<dbReference type="STRING" id="1006576.DTL3_0174"/>
<protein>
    <recommendedName>
        <fullName evidence="6 8">Small ribosomal subunit protein uS5</fullName>
    </recommendedName>
</protein>
<dbReference type="PROSITE" id="PS50881">
    <property type="entry name" value="S5_DSRBD"/>
    <property type="match status" value="1"/>
</dbReference>
<dbReference type="InterPro" id="IPR013810">
    <property type="entry name" value="Ribosomal_uS5_N"/>
</dbReference>
<dbReference type="GO" id="GO:0005737">
    <property type="term" value="C:cytoplasm"/>
    <property type="evidence" value="ECO:0007669"/>
    <property type="project" value="UniProtKB-ARBA"/>
</dbReference>
<organism evidence="11 12">
    <name type="scientific">Defluviitoga tunisiensis</name>
    <dbReference type="NCBI Taxonomy" id="1006576"/>
    <lineage>
        <taxon>Bacteria</taxon>
        <taxon>Thermotogati</taxon>
        <taxon>Thermotogota</taxon>
        <taxon>Thermotogae</taxon>
        <taxon>Petrotogales</taxon>
        <taxon>Petrotogaceae</taxon>
        <taxon>Defluviitoga</taxon>
    </lineage>
</organism>
<keyword evidence="4 8" id="KW-0689">Ribosomal protein</keyword>
<dbReference type="SUPFAM" id="SSF54768">
    <property type="entry name" value="dsRNA-binding domain-like"/>
    <property type="match status" value="1"/>
</dbReference>
<evidence type="ECO:0000256" key="3">
    <source>
        <dbReference type="ARBA" id="ARBA00022884"/>
    </source>
</evidence>
<dbReference type="KEGG" id="dtn:DTL3_0174"/>
<dbReference type="InterPro" id="IPR020568">
    <property type="entry name" value="Ribosomal_Su5_D2-typ_SF"/>
</dbReference>
<dbReference type="PANTHER" id="PTHR48277:SF1">
    <property type="entry name" value="MITOCHONDRIAL RIBOSOMAL PROTEIN S5"/>
    <property type="match status" value="1"/>
</dbReference>
<evidence type="ECO:0000256" key="8">
    <source>
        <dbReference type="HAMAP-Rule" id="MF_01307"/>
    </source>
</evidence>
<dbReference type="HAMAP" id="MF_01307_B">
    <property type="entry name" value="Ribosomal_uS5_B"/>
    <property type="match status" value="1"/>
</dbReference>
<comment type="domain">
    <text evidence="8">The N-terminal domain interacts with the head of the 30S subunit; the C-terminal domain interacts with the body and contacts protein S4. The interaction surface between S4 and S5 is involved in control of translational fidelity.</text>
</comment>
<dbReference type="GO" id="GO:0019843">
    <property type="term" value="F:rRNA binding"/>
    <property type="evidence" value="ECO:0007669"/>
    <property type="project" value="UniProtKB-UniRule"/>
</dbReference>
<keyword evidence="2 8" id="KW-0699">rRNA-binding</keyword>
<comment type="function">
    <text evidence="8">Located at the back of the 30S subunit body where it stabilizes the conformation of the head with respect to the body.</text>
</comment>
<dbReference type="Pfam" id="PF00333">
    <property type="entry name" value="Ribosomal_S5"/>
    <property type="match status" value="1"/>
</dbReference>
<dbReference type="Pfam" id="PF03719">
    <property type="entry name" value="Ribosomal_S5_C"/>
    <property type="match status" value="1"/>
</dbReference>
<evidence type="ECO:0000313" key="12">
    <source>
        <dbReference type="Proteomes" id="UP000032809"/>
    </source>
</evidence>
<dbReference type="FunFam" id="3.30.230.10:FF:000002">
    <property type="entry name" value="30S ribosomal protein S5"/>
    <property type="match status" value="1"/>
</dbReference>
<dbReference type="AlphaFoldDB" id="A0A0C7NZR2"/>
<dbReference type="PATRIC" id="fig|1006576.9.peg.169"/>
<dbReference type="RefSeq" id="WP_045087117.1">
    <property type="nucleotide sequence ID" value="NZ_LN824141.1"/>
</dbReference>
<dbReference type="Gene3D" id="3.30.160.20">
    <property type="match status" value="1"/>
</dbReference>
<evidence type="ECO:0000256" key="7">
    <source>
        <dbReference type="ARBA" id="ARBA00062000"/>
    </source>
</evidence>
<dbReference type="HOGENOM" id="CLU_065898_2_2_0"/>
<evidence type="ECO:0000256" key="5">
    <source>
        <dbReference type="ARBA" id="ARBA00023274"/>
    </source>
</evidence>
<dbReference type="GO" id="GO:0003735">
    <property type="term" value="F:structural constituent of ribosome"/>
    <property type="evidence" value="ECO:0007669"/>
    <property type="project" value="UniProtKB-UniRule"/>
</dbReference>
<evidence type="ECO:0000256" key="1">
    <source>
        <dbReference type="ARBA" id="ARBA00008945"/>
    </source>
</evidence>